<evidence type="ECO:0000256" key="8">
    <source>
        <dbReference type="ARBA" id="ARBA00022490"/>
    </source>
</evidence>
<dbReference type="InterPro" id="IPR001352">
    <property type="entry name" value="RNase_HII/HIII"/>
</dbReference>
<reference evidence="18 19" key="1">
    <citation type="submission" date="2024-06" db="EMBL/GenBank/DDBJ databases">
        <title>Genomic Encyclopedia of Type Strains, Phase IV (KMG-IV): sequencing the most valuable type-strain genomes for metagenomic binning, comparative biology and taxonomic classification.</title>
        <authorList>
            <person name="Goeker M."/>
        </authorList>
    </citation>
    <scope>NUCLEOTIDE SEQUENCE [LARGE SCALE GENOMIC DNA]</scope>
    <source>
        <strain evidence="18 19">DSM 26128</strain>
    </source>
</reference>
<dbReference type="Proteomes" id="UP001549099">
    <property type="component" value="Unassembled WGS sequence"/>
</dbReference>
<dbReference type="NCBIfam" id="NF000595">
    <property type="entry name" value="PRK00015.1-3"/>
    <property type="match status" value="1"/>
</dbReference>
<sequence length="264" mass="28921">MIGKMTVREVKDWLEEADGSEELFSSLREDGRAGVQKLVASWERRREKAEKLRRIHLEKEKFDDGFRRDPDGLVAGVDEAGRGPLAGPVVTAAVILPAHAPALVGLDDSKAMTRTERERLAALIRQTAVAWSVHVQSAAEIDRVNIYRATKSSMEEAIRGLAVRPDAVIADAMSPDAGMPCANIVKADAKSLAVAAASVLAKTDRDRYMEALHDRYPEYGFAQHAGYPTARHVEALRRHGPCPEHRTTFAPVTEFAAESSGIRS</sequence>
<dbReference type="RefSeq" id="WP_354196281.1">
    <property type="nucleotide sequence ID" value="NZ_JBEPLW010000005.1"/>
</dbReference>
<evidence type="ECO:0000256" key="5">
    <source>
        <dbReference type="ARBA" id="ARBA00007383"/>
    </source>
</evidence>
<comment type="caution">
    <text evidence="18">The sequence shown here is derived from an EMBL/GenBank/DDBJ whole genome shotgun (WGS) entry which is preliminary data.</text>
</comment>
<evidence type="ECO:0000256" key="13">
    <source>
        <dbReference type="ARBA" id="ARBA00023211"/>
    </source>
</evidence>
<comment type="similarity">
    <text evidence="5 14 16">Belongs to the RNase HII family.</text>
</comment>
<evidence type="ECO:0000259" key="17">
    <source>
        <dbReference type="PROSITE" id="PS51975"/>
    </source>
</evidence>
<feature type="binding site" evidence="14 15">
    <location>
        <position position="171"/>
    </location>
    <ligand>
        <name>a divalent metal cation</name>
        <dbReference type="ChEBI" id="CHEBI:60240"/>
    </ligand>
</feature>
<keyword evidence="12 14" id="KW-0378">Hydrolase</keyword>
<evidence type="ECO:0000256" key="6">
    <source>
        <dbReference type="ARBA" id="ARBA00012180"/>
    </source>
</evidence>
<dbReference type="EMBL" id="JBEPLW010000005">
    <property type="protein sequence ID" value="MET3575274.1"/>
    <property type="molecule type" value="Genomic_DNA"/>
</dbReference>
<comment type="cofactor">
    <cofactor evidence="2">
        <name>Mg(2+)</name>
        <dbReference type="ChEBI" id="CHEBI:18420"/>
    </cofactor>
</comment>
<dbReference type="Pfam" id="PF01351">
    <property type="entry name" value="RNase_HII"/>
    <property type="match status" value="1"/>
</dbReference>
<dbReference type="InterPro" id="IPR024567">
    <property type="entry name" value="RNase_HII/HIII_dom"/>
</dbReference>
<dbReference type="GO" id="GO:0004523">
    <property type="term" value="F:RNA-DNA hybrid ribonuclease activity"/>
    <property type="evidence" value="ECO:0007669"/>
    <property type="project" value="UniProtKB-EC"/>
</dbReference>
<dbReference type="EC" id="3.1.26.4" evidence="6 14"/>
<keyword evidence="11 14" id="KW-0255">Endonuclease</keyword>
<dbReference type="NCBIfam" id="NF000594">
    <property type="entry name" value="PRK00015.1-1"/>
    <property type="match status" value="1"/>
</dbReference>
<keyword evidence="8 14" id="KW-0963">Cytoplasm</keyword>
<evidence type="ECO:0000256" key="14">
    <source>
        <dbReference type="HAMAP-Rule" id="MF_00052"/>
    </source>
</evidence>
<dbReference type="SUPFAM" id="SSF53098">
    <property type="entry name" value="Ribonuclease H-like"/>
    <property type="match status" value="1"/>
</dbReference>
<evidence type="ECO:0000256" key="12">
    <source>
        <dbReference type="ARBA" id="ARBA00022801"/>
    </source>
</evidence>
<comment type="subcellular location">
    <subcellularLocation>
        <location evidence="4 14">Cytoplasm</location>
    </subcellularLocation>
</comment>
<evidence type="ECO:0000256" key="16">
    <source>
        <dbReference type="RuleBase" id="RU003515"/>
    </source>
</evidence>
<evidence type="ECO:0000256" key="10">
    <source>
        <dbReference type="ARBA" id="ARBA00022723"/>
    </source>
</evidence>
<comment type="function">
    <text evidence="3 14 16">Endonuclease that specifically degrades the RNA of RNA-DNA hybrids.</text>
</comment>
<gene>
    <name evidence="14" type="primary">rnhB</name>
    <name evidence="18" type="ORF">ABID49_001159</name>
</gene>
<evidence type="ECO:0000256" key="11">
    <source>
        <dbReference type="ARBA" id="ARBA00022759"/>
    </source>
</evidence>
<dbReference type="InterPro" id="IPR022898">
    <property type="entry name" value="RNase_HII"/>
</dbReference>
<evidence type="ECO:0000256" key="7">
    <source>
        <dbReference type="ARBA" id="ARBA00019179"/>
    </source>
</evidence>
<feature type="binding site" evidence="14 15">
    <location>
        <position position="78"/>
    </location>
    <ligand>
        <name>a divalent metal cation</name>
        <dbReference type="ChEBI" id="CHEBI:60240"/>
    </ligand>
</feature>
<dbReference type="InterPro" id="IPR012337">
    <property type="entry name" value="RNaseH-like_sf"/>
</dbReference>
<evidence type="ECO:0000256" key="1">
    <source>
        <dbReference type="ARBA" id="ARBA00000077"/>
    </source>
</evidence>
<organism evidence="18 19">
    <name type="scientific">Bhargavaea ullalensis</name>
    <dbReference type="NCBI Taxonomy" id="1265685"/>
    <lineage>
        <taxon>Bacteria</taxon>
        <taxon>Bacillati</taxon>
        <taxon>Bacillota</taxon>
        <taxon>Bacilli</taxon>
        <taxon>Bacillales</taxon>
        <taxon>Caryophanaceae</taxon>
        <taxon>Bhargavaea</taxon>
    </lineage>
</organism>
<feature type="binding site" evidence="14 15">
    <location>
        <position position="79"/>
    </location>
    <ligand>
        <name>a divalent metal cation</name>
        <dbReference type="ChEBI" id="CHEBI:60240"/>
    </ligand>
</feature>
<protein>
    <recommendedName>
        <fullName evidence="7 14">Ribonuclease HII</fullName>
        <shortName evidence="14">RNase HII</shortName>
        <ecNumber evidence="6 14">3.1.26.4</ecNumber>
    </recommendedName>
</protein>
<dbReference type="InterPro" id="IPR036397">
    <property type="entry name" value="RNaseH_sf"/>
</dbReference>
<evidence type="ECO:0000256" key="3">
    <source>
        <dbReference type="ARBA" id="ARBA00004065"/>
    </source>
</evidence>
<dbReference type="PROSITE" id="PS51975">
    <property type="entry name" value="RNASE_H_2"/>
    <property type="match status" value="1"/>
</dbReference>
<evidence type="ECO:0000313" key="19">
    <source>
        <dbReference type="Proteomes" id="UP001549099"/>
    </source>
</evidence>
<dbReference type="Gene3D" id="3.30.420.10">
    <property type="entry name" value="Ribonuclease H-like superfamily/Ribonuclease H"/>
    <property type="match status" value="1"/>
</dbReference>
<keyword evidence="10 14" id="KW-0479">Metal-binding</keyword>
<evidence type="ECO:0000313" key="18">
    <source>
        <dbReference type="EMBL" id="MET3575274.1"/>
    </source>
</evidence>
<proteinExistence type="inferred from homology"/>
<dbReference type="PANTHER" id="PTHR10954">
    <property type="entry name" value="RIBONUCLEASE H2 SUBUNIT A"/>
    <property type="match status" value="1"/>
</dbReference>
<comment type="catalytic activity">
    <reaction evidence="1 14 15 16">
        <text>Endonucleolytic cleavage to 5'-phosphomonoester.</text>
        <dbReference type="EC" id="3.1.26.4"/>
    </reaction>
</comment>
<evidence type="ECO:0000256" key="9">
    <source>
        <dbReference type="ARBA" id="ARBA00022722"/>
    </source>
</evidence>
<dbReference type="PANTHER" id="PTHR10954:SF18">
    <property type="entry name" value="RIBONUCLEASE HII"/>
    <property type="match status" value="1"/>
</dbReference>
<keyword evidence="9 14" id="KW-0540">Nuclease</keyword>
<name>A0ABV2GAT9_9BACL</name>
<dbReference type="CDD" id="cd07182">
    <property type="entry name" value="RNase_HII_bacteria_HII_like"/>
    <property type="match status" value="1"/>
</dbReference>
<comment type="cofactor">
    <cofactor evidence="14 15">
        <name>Mn(2+)</name>
        <dbReference type="ChEBI" id="CHEBI:29035"/>
    </cofactor>
    <cofactor evidence="14 15">
        <name>Mg(2+)</name>
        <dbReference type="ChEBI" id="CHEBI:18420"/>
    </cofactor>
    <text evidence="14 15">Manganese or magnesium. Binds 1 divalent metal ion per monomer in the absence of substrate. May bind a second metal ion after substrate binding.</text>
</comment>
<keyword evidence="13 14" id="KW-0464">Manganese</keyword>
<dbReference type="HAMAP" id="MF_00052_B">
    <property type="entry name" value="RNase_HII_B"/>
    <property type="match status" value="1"/>
</dbReference>
<feature type="domain" description="RNase H type-2" evidence="17">
    <location>
        <begin position="72"/>
        <end position="261"/>
    </location>
</feature>
<evidence type="ECO:0000256" key="2">
    <source>
        <dbReference type="ARBA" id="ARBA00001946"/>
    </source>
</evidence>
<evidence type="ECO:0000256" key="4">
    <source>
        <dbReference type="ARBA" id="ARBA00004496"/>
    </source>
</evidence>
<evidence type="ECO:0000256" key="15">
    <source>
        <dbReference type="PROSITE-ProRule" id="PRU01319"/>
    </source>
</evidence>
<accession>A0ABV2GAT9</accession>
<keyword evidence="19" id="KW-1185">Reference proteome</keyword>